<dbReference type="PANTHER" id="PTHR22589:SF103">
    <property type="entry name" value="CARNITINE O-ACETYL-TRANSFERASE, ISOFORM A-RELATED"/>
    <property type="match status" value="1"/>
</dbReference>
<dbReference type="SUPFAM" id="SSF52777">
    <property type="entry name" value="CoA-dependent acyltransferases"/>
    <property type="match status" value="2"/>
</dbReference>
<feature type="active site" description="Proton acceptor" evidence="4">
    <location>
        <position position="135"/>
    </location>
</feature>
<name>A0A1Q2YK86_9ASCO</name>
<comment type="caution">
    <text evidence="7">The sequence shown here is derived from an EMBL/GenBank/DDBJ whole genome shotgun (WGS) entry which is preliminary data.</text>
</comment>
<evidence type="ECO:0000313" key="7">
    <source>
        <dbReference type="EMBL" id="GAV29935.1"/>
    </source>
</evidence>
<keyword evidence="3 5" id="KW-0012">Acyltransferase</keyword>
<dbReference type="GO" id="GO:0009437">
    <property type="term" value="P:carnitine metabolic process"/>
    <property type="evidence" value="ECO:0007669"/>
    <property type="project" value="TreeGrafter"/>
</dbReference>
<dbReference type="AlphaFoldDB" id="A0A1Q2YK86"/>
<proteinExistence type="inferred from homology"/>
<comment type="similarity">
    <text evidence="1 5">Belongs to the carnitine/choline acetyltransferase family.</text>
</comment>
<dbReference type="Gene3D" id="3.30.559.70">
    <property type="entry name" value="Choline/Carnitine o-acyltransferase, domain 2"/>
    <property type="match status" value="1"/>
</dbReference>
<dbReference type="Proteomes" id="UP000186136">
    <property type="component" value="Unassembled WGS sequence"/>
</dbReference>
<dbReference type="InterPro" id="IPR039551">
    <property type="entry name" value="Cho/carn_acyl_trans"/>
</dbReference>
<dbReference type="InterPro" id="IPR000542">
    <property type="entry name" value="Carn_acyl_trans"/>
</dbReference>
<reference evidence="7 8" key="1">
    <citation type="submission" date="2016-08" db="EMBL/GenBank/DDBJ databases">
        <title>Whole genome shotgun sequence of Pichia membranifaciens KS47-1.</title>
        <authorList>
            <person name="Konishi M."/>
            <person name="Ishida M."/>
            <person name="Arakawa T."/>
            <person name="Kato Y."/>
            <person name="Horiuchi J."/>
        </authorList>
    </citation>
    <scope>NUCLEOTIDE SEQUENCE [LARGE SCALE GENOMIC DNA]</scope>
    <source>
        <strain evidence="7 8">KS47-1</strain>
    </source>
</reference>
<evidence type="ECO:0000313" key="8">
    <source>
        <dbReference type="Proteomes" id="UP000186136"/>
    </source>
</evidence>
<dbReference type="GO" id="GO:0004092">
    <property type="term" value="F:carnitine O-acetyltransferase activity"/>
    <property type="evidence" value="ECO:0007669"/>
    <property type="project" value="TreeGrafter"/>
</dbReference>
<keyword evidence="2 5" id="KW-0808">Transferase</keyword>
<evidence type="ECO:0000256" key="1">
    <source>
        <dbReference type="ARBA" id="ARBA00005232"/>
    </source>
</evidence>
<gene>
    <name evidence="7" type="ORF">PMKS-003441</name>
</gene>
<dbReference type="GO" id="GO:0005739">
    <property type="term" value="C:mitochondrion"/>
    <property type="evidence" value="ECO:0007669"/>
    <property type="project" value="TreeGrafter"/>
</dbReference>
<organism evidence="7 8">
    <name type="scientific">Pichia membranifaciens</name>
    <dbReference type="NCBI Taxonomy" id="4926"/>
    <lineage>
        <taxon>Eukaryota</taxon>
        <taxon>Fungi</taxon>
        <taxon>Dikarya</taxon>
        <taxon>Ascomycota</taxon>
        <taxon>Saccharomycotina</taxon>
        <taxon>Pichiomycetes</taxon>
        <taxon>Pichiales</taxon>
        <taxon>Pichiaceae</taxon>
        <taxon>Pichia</taxon>
    </lineage>
</organism>
<dbReference type="GO" id="GO:0005777">
    <property type="term" value="C:peroxisome"/>
    <property type="evidence" value="ECO:0007669"/>
    <property type="project" value="TreeGrafter"/>
</dbReference>
<evidence type="ECO:0000256" key="2">
    <source>
        <dbReference type="ARBA" id="ARBA00022679"/>
    </source>
</evidence>
<feature type="domain" description="Choline/carnitine acyltransferase" evidence="6">
    <location>
        <begin position="2"/>
        <end position="393"/>
    </location>
</feature>
<dbReference type="InterPro" id="IPR023213">
    <property type="entry name" value="CAT-like_dom_sf"/>
</dbReference>
<accession>A0A1Q2YK86</accession>
<evidence type="ECO:0000256" key="3">
    <source>
        <dbReference type="ARBA" id="ARBA00023315"/>
    </source>
</evidence>
<dbReference type="EMBL" id="BDGI01000147">
    <property type="protein sequence ID" value="GAV29935.1"/>
    <property type="molecule type" value="Genomic_DNA"/>
</dbReference>
<dbReference type="PANTHER" id="PTHR22589">
    <property type="entry name" value="CARNITINE O-ACYLTRANSFERASE"/>
    <property type="match status" value="1"/>
</dbReference>
<protein>
    <recommendedName>
        <fullName evidence="6">Choline/carnitine acyltransferase domain-containing protein</fullName>
    </recommendedName>
</protein>
<dbReference type="InterPro" id="IPR042231">
    <property type="entry name" value="Cho/carn_acyl_trans_2"/>
</dbReference>
<dbReference type="Gene3D" id="3.30.559.10">
    <property type="entry name" value="Chloramphenicol acetyltransferase-like domain"/>
    <property type="match status" value="1"/>
</dbReference>
<dbReference type="Pfam" id="PF00755">
    <property type="entry name" value="Carn_acyltransf"/>
    <property type="match status" value="1"/>
</dbReference>
<keyword evidence="8" id="KW-1185">Reference proteome</keyword>
<dbReference type="PROSITE" id="PS00440">
    <property type="entry name" value="ACYLTRANSF_C_2"/>
    <property type="match status" value="1"/>
</dbReference>
<sequence>MIVVSNGHIYKLQTHDEATDSILQFNELYYGLAEILKDSQARGTNENPVGVLTSSNRDEWFSNYEKLNKISIINKVNFEDIFKSSFVLCLDDCLPNTIEAKSRNCWHGNGFNRWFDKPLQFFVTKNGSSGFLGEHSKMDGTPTLRLNDWLVSEIYKLDVDGNNVSRPSTVPAVKHINFEINNEIADAIKTETENFNRTVYALDIKTWQYFGLGKDDIKAFKCSPDSFVQMLIQLAYYKYTGTLRPTYESASTRKYFRGRTETNRSVSSEALRFVKDWEDTSVPVQEKLKSFRAALKSHGNYIKLASAGLGVDRHLLGLKQMIDESNKDSEVVKKFFDNPIFGYSQYWYLSTSQLSSENFNGYGWSPVVPEGLGLAYMINKKWLHINITNYKENPFGLKVDEMAYFLTLSVQELKEALSKEAVKAKL</sequence>
<dbReference type="OrthoDB" id="240216at2759"/>
<evidence type="ECO:0000256" key="5">
    <source>
        <dbReference type="RuleBase" id="RU003801"/>
    </source>
</evidence>
<evidence type="ECO:0000259" key="6">
    <source>
        <dbReference type="Pfam" id="PF00755"/>
    </source>
</evidence>
<evidence type="ECO:0000256" key="4">
    <source>
        <dbReference type="PIRSR" id="PIRSR600542-1"/>
    </source>
</evidence>